<dbReference type="AlphaFoldDB" id="A0A4S8PMC8"/>
<feature type="domain" description="Ricin B lectin" evidence="3">
    <location>
        <begin position="98"/>
        <end position="233"/>
    </location>
</feature>
<protein>
    <recommendedName>
        <fullName evidence="3">Ricin B lectin domain-containing protein</fullName>
    </recommendedName>
</protein>
<dbReference type="SUPFAM" id="SSF50370">
    <property type="entry name" value="Ricin B-like lectins"/>
    <property type="match status" value="1"/>
</dbReference>
<name>A0A4S8PMC8_9ACTN</name>
<dbReference type="PANTHER" id="PTHR43695">
    <property type="entry name" value="PUTATIVE (AFU_ORTHOLOGUE AFUA_2G17250)-RELATED"/>
    <property type="match status" value="1"/>
</dbReference>
<dbReference type="EMBL" id="STGX01000001">
    <property type="protein sequence ID" value="THV32008.1"/>
    <property type="molecule type" value="Genomic_DNA"/>
</dbReference>
<keyword evidence="5" id="KW-1185">Reference proteome</keyword>
<reference evidence="4 5" key="1">
    <citation type="journal article" date="2018" name="Int. J. Syst. Evol. Microbiol.">
        <title>Glycomyces paridis sp. nov., isolated from the medicinal plant Paris polyphylla.</title>
        <authorList>
            <person name="Fang X.M."/>
            <person name="Bai J.L."/>
            <person name="Su J."/>
            <person name="Zhao L.L."/>
            <person name="Liu H.Y."/>
            <person name="Ma B.P."/>
            <person name="Zhang Y.Q."/>
            <person name="Yu L.Y."/>
        </authorList>
    </citation>
    <scope>NUCLEOTIDE SEQUENCE [LARGE SCALE GENOMIC DNA]</scope>
    <source>
        <strain evidence="4 5">CPCC 204357</strain>
    </source>
</reference>
<accession>A0A4S8PMC8</accession>
<dbReference type="GO" id="GO:0016787">
    <property type="term" value="F:hydrolase activity"/>
    <property type="evidence" value="ECO:0007669"/>
    <property type="project" value="UniProtKB-KW"/>
</dbReference>
<evidence type="ECO:0000313" key="5">
    <source>
        <dbReference type="Proteomes" id="UP000305792"/>
    </source>
</evidence>
<dbReference type="InterPro" id="IPR013830">
    <property type="entry name" value="SGNH_hydro"/>
</dbReference>
<evidence type="ECO:0000256" key="2">
    <source>
        <dbReference type="ARBA" id="ARBA00022801"/>
    </source>
</evidence>
<dbReference type="Pfam" id="PF13472">
    <property type="entry name" value="Lipase_GDSL_2"/>
    <property type="match status" value="1"/>
</dbReference>
<dbReference type="Proteomes" id="UP000305792">
    <property type="component" value="Unassembled WGS sequence"/>
</dbReference>
<dbReference type="PROSITE" id="PS50231">
    <property type="entry name" value="RICIN_B_LECTIN"/>
    <property type="match status" value="1"/>
</dbReference>
<evidence type="ECO:0000256" key="1">
    <source>
        <dbReference type="ARBA" id="ARBA00008668"/>
    </source>
</evidence>
<sequence>MTRFHGTGFMTLVSRPSRPPLPPTVSLLTRVAARPAGRAATLTIEHWSPPMRQPNRPNPFDAKLTRRSLGALAGIGAGLAAGGLLGAGAASAAFTPGTWYHLQSRYSGLVLEIAGSSTANAAKLVQGNRTYANNQQFRFVDAGGGYYRIEVRHSGQVLDVYGKSTANGADVIQYPSNGQTNQQWQVIDDGTWLRFVNRNSGKALDVWEWSIGLGSRLSQYDSTAGINQQWKLVPAGAAPASGNPTIYIASDSTAQTYNSSVYPMTGWGQRLGGWTDANTTVANHAIGGRSSRSFIEQGRLTTILNAIQPGDYLFVQFGHNDASTGNPERYTSPADYKMYLRDHYMAGATARGATPVLLTPINRLDYNSSGQFNESFATYADKVHELVAETGVALIDLGARSRAYLNAITPARAQSQVFMHLAAGAYPAYPDGLADSTHFQDFGANQMARLVSEGAKALGGNLGAHVR</sequence>
<dbReference type="Gene3D" id="3.40.50.1110">
    <property type="entry name" value="SGNH hydrolase"/>
    <property type="match status" value="1"/>
</dbReference>
<dbReference type="InterPro" id="IPR000772">
    <property type="entry name" value="Ricin_B_lectin"/>
</dbReference>
<dbReference type="CDD" id="cd01821">
    <property type="entry name" value="Rhamnogalacturan_acetylesterase_like"/>
    <property type="match status" value="1"/>
</dbReference>
<dbReference type="PANTHER" id="PTHR43695:SF1">
    <property type="entry name" value="RHAMNOGALACTURONAN ACETYLESTERASE"/>
    <property type="match status" value="1"/>
</dbReference>
<evidence type="ECO:0000313" key="4">
    <source>
        <dbReference type="EMBL" id="THV32008.1"/>
    </source>
</evidence>
<dbReference type="InterPro" id="IPR037459">
    <property type="entry name" value="RhgT-like"/>
</dbReference>
<organism evidence="4 5">
    <name type="scientific">Glycomyces paridis</name>
    <dbReference type="NCBI Taxonomy" id="2126555"/>
    <lineage>
        <taxon>Bacteria</taxon>
        <taxon>Bacillati</taxon>
        <taxon>Actinomycetota</taxon>
        <taxon>Actinomycetes</taxon>
        <taxon>Glycomycetales</taxon>
        <taxon>Glycomycetaceae</taxon>
        <taxon>Glycomyces</taxon>
    </lineage>
</organism>
<evidence type="ECO:0000259" key="3">
    <source>
        <dbReference type="SMART" id="SM00458"/>
    </source>
</evidence>
<proteinExistence type="inferred from homology"/>
<dbReference type="SMART" id="SM00458">
    <property type="entry name" value="RICIN"/>
    <property type="match status" value="1"/>
</dbReference>
<dbReference type="Gene3D" id="2.80.10.50">
    <property type="match status" value="3"/>
</dbReference>
<gene>
    <name evidence="4" type="ORF">E9998_00690</name>
</gene>
<dbReference type="Pfam" id="PF14200">
    <property type="entry name" value="RicinB_lectin_2"/>
    <property type="match status" value="2"/>
</dbReference>
<dbReference type="SUPFAM" id="SSF52266">
    <property type="entry name" value="SGNH hydrolase"/>
    <property type="match status" value="1"/>
</dbReference>
<keyword evidence="2" id="KW-0378">Hydrolase</keyword>
<comment type="similarity">
    <text evidence="1">Belongs to the 'GDSL' lipolytic enzyme family.</text>
</comment>
<dbReference type="InterPro" id="IPR035992">
    <property type="entry name" value="Ricin_B-like_lectins"/>
</dbReference>
<comment type="caution">
    <text evidence="4">The sequence shown here is derived from an EMBL/GenBank/DDBJ whole genome shotgun (WGS) entry which is preliminary data.</text>
</comment>
<dbReference type="InterPro" id="IPR036514">
    <property type="entry name" value="SGNH_hydro_sf"/>
</dbReference>